<reference evidence="2 3" key="1">
    <citation type="journal article" date="2013" name="Genome Biol.">
        <title>The genome sequence of the most widely cultivated cacao type and its use to identify candidate genes regulating pod color.</title>
        <authorList>
            <person name="Motamayor J.C."/>
            <person name="Mockaitis K."/>
            <person name="Schmutz J."/>
            <person name="Haiminen N."/>
            <person name="Iii D.L."/>
            <person name="Cornejo O."/>
            <person name="Findley S.D."/>
            <person name="Zheng P."/>
            <person name="Utro F."/>
            <person name="Royaert S."/>
            <person name="Saski C."/>
            <person name="Jenkins J."/>
            <person name="Podicheti R."/>
            <person name="Zhao M."/>
            <person name="Scheffler B.E."/>
            <person name="Stack J.C."/>
            <person name="Feltus F.A."/>
            <person name="Mustiga G.M."/>
            <person name="Amores F."/>
            <person name="Phillips W."/>
            <person name="Marelli J.P."/>
            <person name="May G.D."/>
            <person name="Shapiro H."/>
            <person name="Ma J."/>
            <person name="Bustamante C.D."/>
            <person name="Schnell R.J."/>
            <person name="Main D."/>
            <person name="Gilbert D."/>
            <person name="Parida L."/>
            <person name="Kuhn D.N."/>
        </authorList>
    </citation>
    <scope>NUCLEOTIDE SEQUENCE [LARGE SCALE GENOMIC DNA]</scope>
    <source>
        <strain evidence="3">cv. Matina 1-6</strain>
    </source>
</reference>
<feature type="domain" description="Putative plant transposon protein" evidence="1">
    <location>
        <begin position="3"/>
        <end position="104"/>
    </location>
</feature>
<dbReference type="AlphaFoldDB" id="A0A061FX89"/>
<dbReference type="EMBL" id="CM001881">
    <property type="protein sequence ID" value="EOY21492.1"/>
    <property type="molecule type" value="Genomic_DNA"/>
</dbReference>
<organism evidence="2 3">
    <name type="scientific">Theobroma cacao</name>
    <name type="common">Cacao</name>
    <name type="synonym">Cocoa</name>
    <dbReference type="NCBI Taxonomy" id="3641"/>
    <lineage>
        <taxon>Eukaryota</taxon>
        <taxon>Viridiplantae</taxon>
        <taxon>Streptophyta</taxon>
        <taxon>Embryophyta</taxon>
        <taxon>Tracheophyta</taxon>
        <taxon>Spermatophyta</taxon>
        <taxon>Magnoliopsida</taxon>
        <taxon>eudicotyledons</taxon>
        <taxon>Gunneridae</taxon>
        <taxon>Pentapetalae</taxon>
        <taxon>rosids</taxon>
        <taxon>malvids</taxon>
        <taxon>Malvales</taxon>
        <taxon>Malvaceae</taxon>
        <taxon>Byttnerioideae</taxon>
        <taxon>Theobroma</taxon>
    </lineage>
</organism>
<dbReference type="Gramene" id="EOY21492">
    <property type="protein sequence ID" value="EOY21492"/>
    <property type="gene ID" value="TCM_013114"/>
</dbReference>
<protein>
    <recommendedName>
        <fullName evidence="1">Putative plant transposon protein domain-containing protein</fullName>
    </recommendedName>
</protein>
<accession>A0A061FX89</accession>
<dbReference type="HOGENOM" id="CLU_1542804_0_0_1"/>
<dbReference type="InParanoid" id="A0A061FX89"/>
<dbReference type="Pfam" id="PF20167">
    <property type="entry name" value="Transposase_32"/>
    <property type="match status" value="1"/>
</dbReference>
<evidence type="ECO:0000259" key="1">
    <source>
        <dbReference type="Pfam" id="PF20167"/>
    </source>
</evidence>
<evidence type="ECO:0000313" key="3">
    <source>
        <dbReference type="Proteomes" id="UP000026915"/>
    </source>
</evidence>
<evidence type="ECO:0000313" key="2">
    <source>
        <dbReference type="EMBL" id="EOY21492.1"/>
    </source>
</evidence>
<keyword evidence="3" id="KW-1185">Reference proteome</keyword>
<proteinExistence type="predicted"/>
<name>A0A061FX89_THECC</name>
<gene>
    <name evidence="2" type="ORF">TCM_013114</name>
</gene>
<dbReference type="InterPro" id="IPR046796">
    <property type="entry name" value="Transposase_32_dom"/>
</dbReference>
<sequence length="174" mass="20217">MPIVREFYANANEHHNGSGFAHGKFVPFTVDDINDYFEIPNDVIDEYFTLKPDYKEIINYLCKGNREWKIFKGLPVSIKSNKLHGAYKCWFYFIIARLFLVKHRVGVEWGSREELFYLKGPIDDGIMEKYVQQESSTAGGNSSIVRPKHHVLRFCPSRKEWSDLNLHGPSCVVL</sequence>
<dbReference type="Proteomes" id="UP000026915">
    <property type="component" value="Chromosome 3"/>
</dbReference>